<reference evidence="2 3" key="1">
    <citation type="journal article" date="2007" name="Nature">
        <title>Evolution of genes and genomes on the Drosophila phylogeny.</title>
        <authorList>
            <consortium name="Drosophila 12 Genomes Consortium"/>
            <person name="Clark A.G."/>
            <person name="Eisen M.B."/>
            <person name="Smith D.R."/>
            <person name="Bergman C.M."/>
            <person name="Oliver B."/>
            <person name="Markow T.A."/>
            <person name="Kaufman T.C."/>
            <person name="Kellis M."/>
            <person name="Gelbart W."/>
            <person name="Iyer V.N."/>
            <person name="Pollard D.A."/>
            <person name="Sackton T.B."/>
            <person name="Larracuente A.M."/>
            <person name="Singh N.D."/>
            <person name="Abad J.P."/>
            <person name="Abt D.N."/>
            <person name="Adryan B."/>
            <person name="Aguade M."/>
            <person name="Akashi H."/>
            <person name="Anderson W.W."/>
            <person name="Aquadro C.F."/>
            <person name="Ardell D.H."/>
            <person name="Arguello R."/>
            <person name="Artieri C.G."/>
            <person name="Barbash D.A."/>
            <person name="Barker D."/>
            <person name="Barsanti P."/>
            <person name="Batterham P."/>
            <person name="Batzoglou S."/>
            <person name="Begun D."/>
            <person name="Bhutkar A."/>
            <person name="Blanco E."/>
            <person name="Bosak S.A."/>
            <person name="Bradley R.K."/>
            <person name="Brand A.D."/>
            <person name="Brent M.R."/>
            <person name="Brooks A.N."/>
            <person name="Brown R.H."/>
            <person name="Butlin R.K."/>
            <person name="Caggese C."/>
            <person name="Calvi B.R."/>
            <person name="Bernardo de Carvalho A."/>
            <person name="Caspi A."/>
            <person name="Castrezana S."/>
            <person name="Celniker S.E."/>
            <person name="Chang J.L."/>
            <person name="Chapple C."/>
            <person name="Chatterji S."/>
            <person name="Chinwalla A."/>
            <person name="Civetta A."/>
            <person name="Clifton S.W."/>
            <person name="Comeron J.M."/>
            <person name="Costello J.C."/>
            <person name="Coyne J.A."/>
            <person name="Daub J."/>
            <person name="David R.G."/>
            <person name="Delcher A.L."/>
            <person name="Delehaunty K."/>
            <person name="Do C.B."/>
            <person name="Ebling H."/>
            <person name="Edwards K."/>
            <person name="Eickbush T."/>
            <person name="Evans J.D."/>
            <person name="Filipski A."/>
            <person name="Findeiss S."/>
            <person name="Freyhult E."/>
            <person name="Fulton L."/>
            <person name="Fulton R."/>
            <person name="Garcia A.C."/>
            <person name="Gardiner A."/>
            <person name="Garfield D.A."/>
            <person name="Garvin B.E."/>
            <person name="Gibson G."/>
            <person name="Gilbert D."/>
            <person name="Gnerre S."/>
            <person name="Godfrey J."/>
            <person name="Good R."/>
            <person name="Gotea V."/>
            <person name="Gravely B."/>
            <person name="Greenberg A.J."/>
            <person name="Griffiths-Jones S."/>
            <person name="Gross S."/>
            <person name="Guigo R."/>
            <person name="Gustafson E.A."/>
            <person name="Haerty W."/>
            <person name="Hahn M.W."/>
            <person name="Halligan D.L."/>
            <person name="Halpern A.L."/>
            <person name="Halter G.M."/>
            <person name="Han M.V."/>
            <person name="Heger A."/>
            <person name="Hillier L."/>
            <person name="Hinrichs A.S."/>
            <person name="Holmes I."/>
            <person name="Hoskins R.A."/>
            <person name="Hubisz M.J."/>
            <person name="Hultmark D."/>
            <person name="Huntley M.A."/>
            <person name="Jaffe D.B."/>
            <person name="Jagadeeshan S."/>
            <person name="Jeck W.R."/>
            <person name="Johnson J."/>
            <person name="Jones C.D."/>
            <person name="Jordan W.C."/>
            <person name="Karpen G.H."/>
            <person name="Kataoka E."/>
            <person name="Keightley P.D."/>
            <person name="Kheradpour P."/>
            <person name="Kirkness E.F."/>
            <person name="Koerich L.B."/>
            <person name="Kristiansen K."/>
            <person name="Kudrna D."/>
            <person name="Kulathinal R.J."/>
            <person name="Kumar S."/>
            <person name="Kwok R."/>
            <person name="Lander E."/>
            <person name="Langley C.H."/>
            <person name="Lapoint R."/>
            <person name="Lazzaro B.P."/>
            <person name="Lee S.J."/>
            <person name="Levesque L."/>
            <person name="Li R."/>
            <person name="Lin C.F."/>
            <person name="Lin M.F."/>
            <person name="Lindblad-Toh K."/>
            <person name="Llopart A."/>
            <person name="Long M."/>
            <person name="Low L."/>
            <person name="Lozovsky E."/>
            <person name="Lu J."/>
            <person name="Luo M."/>
            <person name="Machado C.A."/>
            <person name="Makalowski W."/>
            <person name="Marzo M."/>
            <person name="Matsuda M."/>
            <person name="Matzkin L."/>
            <person name="McAllister B."/>
            <person name="McBride C.S."/>
            <person name="McKernan B."/>
            <person name="McKernan K."/>
            <person name="Mendez-Lago M."/>
            <person name="Minx P."/>
            <person name="Mollenhauer M.U."/>
            <person name="Montooth K."/>
            <person name="Mount S.M."/>
            <person name="Mu X."/>
            <person name="Myers E."/>
            <person name="Negre B."/>
            <person name="Newfeld S."/>
            <person name="Nielsen R."/>
            <person name="Noor M.A."/>
            <person name="O'Grady P."/>
            <person name="Pachter L."/>
            <person name="Papaceit M."/>
            <person name="Parisi M.J."/>
            <person name="Parisi M."/>
            <person name="Parts L."/>
            <person name="Pedersen J.S."/>
            <person name="Pesole G."/>
            <person name="Phillippy A.M."/>
            <person name="Ponting C.P."/>
            <person name="Pop M."/>
            <person name="Porcelli D."/>
            <person name="Powell J.R."/>
            <person name="Prohaska S."/>
            <person name="Pruitt K."/>
            <person name="Puig M."/>
            <person name="Quesneville H."/>
            <person name="Ram K.R."/>
            <person name="Rand D."/>
            <person name="Rasmussen M.D."/>
            <person name="Reed L.K."/>
            <person name="Reenan R."/>
            <person name="Reily A."/>
            <person name="Remington K.A."/>
            <person name="Rieger T.T."/>
            <person name="Ritchie M.G."/>
            <person name="Robin C."/>
            <person name="Rogers Y.H."/>
            <person name="Rohde C."/>
            <person name="Rozas J."/>
            <person name="Rubenfield M.J."/>
            <person name="Ruiz A."/>
            <person name="Russo S."/>
            <person name="Salzberg S.L."/>
            <person name="Sanchez-Gracia A."/>
            <person name="Saranga D.J."/>
            <person name="Sato H."/>
            <person name="Schaeffer S.W."/>
            <person name="Schatz M.C."/>
            <person name="Schlenke T."/>
            <person name="Schwartz R."/>
            <person name="Segarra C."/>
            <person name="Singh R.S."/>
            <person name="Sirot L."/>
            <person name="Sirota M."/>
            <person name="Sisneros N.B."/>
            <person name="Smith C.D."/>
            <person name="Smith T.F."/>
            <person name="Spieth J."/>
            <person name="Stage D.E."/>
            <person name="Stark A."/>
            <person name="Stephan W."/>
            <person name="Strausberg R.L."/>
            <person name="Strempel S."/>
            <person name="Sturgill D."/>
            <person name="Sutton G."/>
            <person name="Sutton G.G."/>
            <person name="Tao W."/>
            <person name="Teichmann S."/>
            <person name="Tobari Y.N."/>
            <person name="Tomimura Y."/>
            <person name="Tsolas J.M."/>
            <person name="Valente V.L."/>
            <person name="Venter E."/>
            <person name="Venter J.C."/>
            <person name="Vicario S."/>
            <person name="Vieira F.G."/>
            <person name="Vilella A.J."/>
            <person name="Villasante A."/>
            <person name="Walenz B."/>
            <person name="Wang J."/>
            <person name="Wasserman M."/>
            <person name="Watts T."/>
            <person name="Wilson D."/>
            <person name="Wilson R.K."/>
            <person name="Wing R.A."/>
            <person name="Wolfner M.F."/>
            <person name="Wong A."/>
            <person name="Wong G.K."/>
            <person name="Wu C.I."/>
            <person name="Wu G."/>
            <person name="Yamamoto D."/>
            <person name="Yang H.P."/>
            <person name="Yang S.P."/>
            <person name="Yorke J.A."/>
            <person name="Yoshida K."/>
            <person name="Zdobnov E."/>
            <person name="Zhang P."/>
            <person name="Zhang Y."/>
            <person name="Zimin A.V."/>
            <person name="Baldwin J."/>
            <person name="Abdouelleil A."/>
            <person name="Abdulkadir J."/>
            <person name="Abebe A."/>
            <person name="Abera B."/>
            <person name="Abreu J."/>
            <person name="Acer S.C."/>
            <person name="Aftuck L."/>
            <person name="Alexander A."/>
            <person name="An P."/>
            <person name="Anderson E."/>
            <person name="Anderson S."/>
            <person name="Arachi H."/>
            <person name="Azer M."/>
            <person name="Bachantsang P."/>
            <person name="Barry A."/>
            <person name="Bayul T."/>
            <person name="Berlin A."/>
            <person name="Bessette D."/>
            <person name="Bloom T."/>
            <person name="Blye J."/>
            <person name="Boguslavskiy L."/>
            <person name="Bonnet C."/>
            <person name="Boukhgalter B."/>
            <person name="Bourzgui I."/>
            <person name="Brown A."/>
            <person name="Cahill P."/>
            <person name="Channer S."/>
            <person name="Cheshatsang Y."/>
            <person name="Chuda L."/>
            <person name="Citroen M."/>
            <person name="Collymore A."/>
            <person name="Cooke P."/>
            <person name="Costello M."/>
            <person name="D'Aco K."/>
            <person name="Daza R."/>
            <person name="De Haan G."/>
            <person name="DeGray S."/>
            <person name="DeMaso C."/>
            <person name="Dhargay N."/>
            <person name="Dooley K."/>
            <person name="Dooley E."/>
            <person name="Doricent M."/>
            <person name="Dorje P."/>
            <person name="Dorjee K."/>
            <person name="Dupes A."/>
            <person name="Elong R."/>
            <person name="Falk J."/>
            <person name="Farina A."/>
            <person name="Faro S."/>
            <person name="Ferguson D."/>
            <person name="Fisher S."/>
            <person name="Foley C.D."/>
            <person name="Franke A."/>
            <person name="Friedrich D."/>
            <person name="Gadbois L."/>
            <person name="Gearin G."/>
            <person name="Gearin C.R."/>
            <person name="Giannoukos G."/>
            <person name="Goode T."/>
            <person name="Graham J."/>
            <person name="Grandbois E."/>
            <person name="Grewal S."/>
            <person name="Gyaltsen K."/>
            <person name="Hafez N."/>
            <person name="Hagos B."/>
            <person name="Hall J."/>
            <person name="Henson C."/>
            <person name="Hollinger A."/>
            <person name="Honan T."/>
            <person name="Huard M.D."/>
            <person name="Hughes L."/>
            <person name="Hurhula B."/>
            <person name="Husby M.E."/>
            <person name="Kamat A."/>
            <person name="Kanga B."/>
            <person name="Kashin S."/>
            <person name="Khazanovich D."/>
            <person name="Kisner P."/>
            <person name="Lance K."/>
            <person name="Lara M."/>
            <person name="Lee W."/>
            <person name="Lennon N."/>
            <person name="Letendre F."/>
            <person name="LeVine R."/>
            <person name="Lipovsky A."/>
            <person name="Liu X."/>
            <person name="Liu J."/>
            <person name="Liu S."/>
            <person name="Lokyitsang T."/>
            <person name="Lokyitsang Y."/>
            <person name="Lubonja R."/>
            <person name="Lui A."/>
            <person name="MacDonald P."/>
            <person name="Magnisalis V."/>
            <person name="Maru K."/>
            <person name="Matthews C."/>
            <person name="McCusker W."/>
            <person name="McDonough S."/>
            <person name="Mehta T."/>
            <person name="Meldrim J."/>
            <person name="Meneus L."/>
            <person name="Mihai O."/>
            <person name="Mihalev A."/>
            <person name="Mihova T."/>
            <person name="Mittelman R."/>
            <person name="Mlenga V."/>
            <person name="Montmayeur A."/>
            <person name="Mulrain L."/>
            <person name="Navidi A."/>
            <person name="Naylor J."/>
            <person name="Negash T."/>
            <person name="Nguyen T."/>
            <person name="Nguyen N."/>
            <person name="Nicol R."/>
            <person name="Norbu C."/>
            <person name="Norbu N."/>
            <person name="Novod N."/>
            <person name="O'Neill B."/>
            <person name="Osman S."/>
            <person name="Markiewicz E."/>
            <person name="Oyono O.L."/>
            <person name="Patti C."/>
            <person name="Phunkhang P."/>
            <person name="Pierre F."/>
            <person name="Priest M."/>
            <person name="Raghuraman S."/>
            <person name="Rege F."/>
            <person name="Reyes R."/>
            <person name="Rise C."/>
            <person name="Rogov P."/>
            <person name="Ross K."/>
            <person name="Ryan E."/>
            <person name="Settipalli S."/>
            <person name="Shea T."/>
            <person name="Sherpa N."/>
            <person name="Shi L."/>
            <person name="Shih D."/>
            <person name="Sparrow T."/>
            <person name="Spaulding J."/>
            <person name="Stalker J."/>
            <person name="Stange-Thomann N."/>
            <person name="Stavropoulos S."/>
            <person name="Stone C."/>
            <person name="Strader C."/>
            <person name="Tesfaye S."/>
            <person name="Thomson T."/>
            <person name="Thoulutsang Y."/>
            <person name="Thoulutsang D."/>
            <person name="Topham K."/>
            <person name="Topping I."/>
            <person name="Tsamla T."/>
            <person name="Vassiliev H."/>
            <person name="Vo A."/>
            <person name="Wangchuk T."/>
            <person name="Wangdi T."/>
            <person name="Weiand M."/>
            <person name="Wilkinson J."/>
            <person name="Wilson A."/>
            <person name="Yadav S."/>
            <person name="Young G."/>
            <person name="Yu Q."/>
            <person name="Zembek L."/>
            <person name="Zhong D."/>
            <person name="Zimmer A."/>
            <person name="Zwirko Z."/>
            <person name="Jaffe D.B."/>
            <person name="Alvarez P."/>
            <person name="Brockman W."/>
            <person name="Butler J."/>
            <person name="Chin C."/>
            <person name="Gnerre S."/>
            <person name="Grabherr M."/>
            <person name="Kleber M."/>
            <person name="Mauceli E."/>
            <person name="MacCallum I."/>
        </authorList>
    </citation>
    <scope>NUCLEOTIDE SEQUENCE [LARGE SCALE GENOMIC DNA]</scope>
    <source>
        <strain evidence="3">Tai18E2 / Tucson 14021-0261.01</strain>
    </source>
</reference>
<reference evidence="2 3" key="2">
    <citation type="journal article" date="2007" name="PLoS Biol.">
        <title>Principles of genome evolution in the Drosophila melanogaster species group.</title>
        <authorList>
            <person name="Ranz J.M."/>
            <person name="Maurin D."/>
            <person name="Chan Y.S."/>
            <person name="von Grotthuss M."/>
            <person name="Hillier L.W."/>
            <person name="Roote J."/>
            <person name="Ashburner M."/>
            <person name="Bergman C.M."/>
        </authorList>
    </citation>
    <scope>NUCLEOTIDE SEQUENCE [LARGE SCALE GENOMIC DNA]</scope>
    <source>
        <strain evidence="3">Tai18E2 / Tucson 14021-0261.01</strain>
    </source>
</reference>
<dbReference type="EMBL" id="CM000159">
    <property type="protein sequence ID" value="KRK01220.1"/>
    <property type="molecule type" value="Genomic_DNA"/>
</dbReference>
<gene>
    <name evidence="2" type="primary">Dyak\GE27563</name>
    <name evidence="2" type="synonym">GE27563</name>
    <name evidence="2" type="ORF">Dyak_GE27563</name>
</gene>
<sequence>MPTLLTRSRRRSGSFCAWCENNNWGVFLLLAPHSDTKWRRLTPKTPFDPAPTAAPPETNPAGQTMHVQSTRIADQRTTTVCHTHQTASNFSIELNPSFSLIKATTSEPSNRLVHRMDKDTLGRTCGNGSGSGV</sequence>
<accession>A0A0R1E146</accession>
<name>A0A0R1E146_DROYA</name>
<dbReference type="Proteomes" id="UP000002282">
    <property type="component" value="Chromosome 3L"/>
</dbReference>
<proteinExistence type="predicted"/>
<dbReference type="KEGG" id="dya:Dyak_GE27563"/>
<feature type="compositionally biased region" description="Polar residues" evidence="1">
    <location>
        <begin position="65"/>
        <end position="77"/>
    </location>
</feature>
<evidence type="ECO:0000313" key="3">
    <source>
        <dbReference type="Proteomes" id="UP000002282"/>
    </source>
</evidence>
<evidence type="ECO:0000313" key="2">
    <source>
        <dbReference type="EMBL" id="KRK01220.1"/>
    </source>
</evidence>
<dbReference type="AlphaFoldDB" id="A0A0R1E146"/>
<evidence type="ECO:0000256" key="1">
    <source>
        <dbReference type="SAM" id="MobiDB-lite"/>
    </source>
</evidence>
<organism evidence="2 3">
    <name type="scientific">Drosophila yakuba</name>
    <name type="common">Fruit fly</name>
    <dbReference type="NCBI Taxonomy" id="7245"/>
    <lineage>
        <taxon>Eukaryota</taxon>
        <taxon>Metazoa</taxon>
        <taxon>Ecdysozoa</taxon>
        <taxon>Arthropoda</taxon>
        <taxon>Hexapoda</taxon>
        <taxon>Insecta</taxon>
        <taxon>Pterygota</taxon>
        <taxon>Neoptera</taxon>
        <taxon>Endopterygota</taxon>
        <taxon>Diptera</taxon>
        <taxon>Brachycera</taxon>
        <taxon>Muscomorpha</taxon>
        <taxon>Ephydroidea</taxon>
        <taxon>Drosophilidae</taxon>
        <taxon>Drosophila</taxon>
        <taxon>Sophophora</taxon>
    </lineage>
</organism>
<keyword evidence="3" id="KW-1185">Reference proteome</keyword>
<feature type="compositionally biased region" description="Pro residues" evidence="1">
    <location>
        <begin position="46"/>
        <end position="58"/>
    </location>
</feature>
<feature type="region of interest" description="Disordered" evidence="1">
    <location>
        <begin position="42"/>
        <end position="77"/>
    </location>
</feature>
<protein>
    <submittedName>
        <fullName evidence="2">Uncharacterized protein</fullName>
    </submittedName>
</protein>